<evidence type="ECO:0000256" key="2">
    <source>
        <dbReference type="ARBA" id="ARBA00022741"/>
    </source>
</evidence>
<evidence type="ECO:0000256" key="3">
    <source>
        <dbReference type="ARBA" id="ARBA00022840"/>
    </source>
</evidence>
<dbReference type="GO" id="GO:0005524">
    <property type="term" value="F:ATP binding"/>
    <property type="evidence" value="ECO:0007669"/>
    <property type="project" value="UniProtKB-KW"/>
</dbReference>
<dbReference type="GO" id="GO:0005829">
    <property type="term" value="C:cytosol"/>
    <property type="evidence" value="ECO:0007669"/>
    <property type="project" value="TreeGrafter"/>
</dbReference>
<dbReference type="OrthoDB" id="10250478at2759"/>
<organism evidence="7 8">
    <name type="scientific">Streblomastix strix</name>
    <dbReference type="NCBI Taxonomy" id="222440"/>
    <lineage>
        <taxon>Eukaryota</taxon>
        <taxon>Metamonada</taxon>
        <taxon>Preaxostyla</taxon>
        <taxon>Oxymonadida</taxon>
        <taxon>Streblomastigidae</taxon>
        <taxon>Streblomastix</taxon>
    </lineage>
</organism>
<keyword evidence="3" id="KW-0067">ATP-binding</keyword>
<evidence type="ECO:0000256" key="5">
    <source>
        <dbReference type="ARBA" id="ARBA00023146"/>
    </source>
</evidence>
<reference evidence="7 8" key="1">
    <citation type="submission" date="2019-03" db="EMBL/GenBank/DDBJ databases">
        <title>Single cell metagenomics reveals metabolic interactions within the superorganism composed of flagellate Streblomastix strix and complex community of Bacteroidetes bacteria on its surface.</title>
        <authorList>
            <person name="Treitli S.C."/>
            <person name="Kolisko M."/>
            <person name="Husnik F."/>
            <person name="Keeling P."/>
            <person name="Hampl V."/>
        </authorList>
    </citation>
    <scope>NUCLEOTIDE SEQUENCE [LARGE SCALE GENOMIC DNA]</scope>
    <source>
        <strain evidence="7">ST1C</strain>
    </source>
</reference>
<dbReference type="Pfam" id="PF00749">
    <property type="entry name" value="tRNA-synt_1c"/>
    <property type="match status" value="1"/>
</dbReference>
<accession>A0A5J4W9Y2</accession>
<evidence type="ECO:0000259" key="6">
    <source>
        <dbReference type="Pfam" id="PF00749"/>
    </source>
</evidence>
<evidence type="ECO:0000313" key="8">
    <source>
        <dbReference type="Proteomes" id="UP000324800"/>
    </source>
</evidence>
<dbReference type="Gene3D" id="3.90.800.10">
    <property type="entry name" value="Glutamyl-tRNA Synthetase, Domain 3"/>
    <property type="match status" value="1"/>
</dbReference>
<dbReference type="PANTHER" id="PTHR43097:SF5">
    <property type="entry name" value="GLUTAMATE--TRNA LIGASE"/>
    <property type="match status" value="1"/>
</dbReference>
<keyword evidence="1" id="KW-0436">Ligase</keyword>
<dbReference type="Proteomes" id="UP000324800">
    <property type="component" value="Unassembled WGS sequence"/>
</dbReference>
<gene>
    <name evidence="7" type="ORF">EZS28_012785</name>
</gene>
<dbReference type="InterPro" id="IPR050132">
    <property type="entry name" value="Gln/Glu-tRNA_Ligase"/>
</dbReference>
<evidence type="ECO:0000313" key="7">
    <source>
        <dbReference type="EMBL" id="KAA6391687.1"/>
    </source>
</evidence>
<comment type="caution">
    <text evidence="7">The sequence shown here is derived from an EMBL/GenBank/DDBJ whole genome shotgun (WGS) entry which is preliminary data.</text>
</comment>
<proteinExistence type="predicted"/>
<dbReference type="InterPro" id="IPR014729">
    <property type="entry name" value="Rossmann-like_a/b/a_fold"/>
</dbReference>
<evidence type="ECO:0000256" key="1">
    <source>
        <dbReference type="ARBA" id="ARBA00022598"/>
    </source>
</evidence>
<feature type="domain" description="Glutamyl/glutaminyl-tRNA synthetase class Ib catalytic" evidence="6">
    <location>
        <begin position="3"/>
        <end position="63"/>
    </location>
</feature>
<protein>
    <recommendedName>
        <fullName evidence="6">Glutamyl/glutaminyl-tRNA synthetase class Ib catalytic domain-containing protein</fullName>
    </recommendedName>
</protein>
<dbReference type="SUPFAM" id="SSF52374">
    <property type="entry name" value="Nucleotidylyl transferase"/>
    <property type="match status" value="1"/>
</dbReference>
<dbReference type="Gene3D" id="3.40.50.620">
    <property type="entry name" value="HUPs"/>
    <property type="match status" value="1"/>
</dbReference>
<keyword evidence="2" id="KW-0547">Nucleotide-binding</keyword>
<keyword evidence="5" id="KW-0030">Aminoacyl-tRNA synthetase</keyword>
<sequence>MKSQNTTLRYPVIFRCKLDAHPRTGYKYKAHPSYDFACPIIDSKEEDNVTLRTTEYRDRICQCQYQVNTLKQLLTMVELKETQIIILFRKAMWFD</sequence>
<dbReference type="GO" id="GO:0004818">
    <property type="term" value="F:glutamate-tRNA ligase activity"/>
    <property type="evidence" value="ECO:0007669"/>
    <property type="project" value="TreeGrafter"/>
</dbReference>
<dbReference type="PANTHER" id="PTHR43097">
    <property type="entry name" value="GLUTAMINE-TRNA LIGASE"/>
    <property type="match status" value="1"/>
</dbReference>
<dbReference type="EMBL" id="SNRW01002796">
    <property type="protein sequence ID" value="KAA6391687.1"/>
    <property type="molecule type" value="Genomic_DNA"/>
</dbReference>
<dbReference type="AlphaFoldDB" id="A0A5J4W9Y2"/>
<dbReference type="InterPro" id="IPR020058">
    <property type="entry name" value="Glu/Gln-tRNA-synth_Ib_cat-dom"/>
</dbReference>
<name>A0A5J4W9Y2_9EUKA</name>
<keyword evidence="4" id="KW-0648">Protein biosynthesis</keyword>
<dbReference type="GO" id="GO:0006424">
    <property type="term" value="P:glutamyl-tRNA aminoacylation"/>
    <property type="evidence" value="ECO:0007669"/>
    <property type="project" value="TreeGrafter"/>
</dbReference>
<evidence type="ECO:0000256" key="4">
    <source>
        <dbReference type="ARBA" id="ARBA00022917"/>
    </source>
</evidence>
<dbReference type="GO" id="GO:0017102">
    <property type="term" value="C:methionyl glutamyl tRNA synthetase complex"/>
    <property type="evidence" value="ECO:0007669"/>
    <property type="project" value="TreeGrafter"/>
</dbReference>